<proteinExistence type="evidence at transcript level"/>
<sequence>MILTLKLTTTVIFLPAWAVGVYLSVVCPWTGTMSLQTMKLVSLGAKIHPGGTL</sequence>
<dbReference type="EMBL" id="AB170624">
    <property type="protein sequence ID" value="BAE87687.1"/>
    <property type="molecule type" value="mRNA"/>
</dbReference>
<organism evidence="1">
    <name type="scientific">Macaca fascicularis</name>
    <name type="common">Crab-eating macaque</name>
    <name type="synonym">Cynomolgus monkey</name>
    <dbReference type="NCBI Taxonomy" id="9541"/>
    <lineage>
        <taxon>Eukaryota</taxon>
        <taxon>Metazoa</taxon>
        <taxon>Chordata</taxon>
        <taxon>Craniata</taxon>
        <taxon>Vertebrata</taxon>
        <taxon>Euteleostomi</taxon>
        <taxon>Mammalia</taxon>
        <taxon>Eutheria</taxon>
        <taxon>Euarchontoglires</taxon>
        <taxon>Primates</taxon>
        <taxon>Haplorrhini</taxon>
        <taxon>Catarrhini</taxon>
        <taxon>Cercopithecidae</taxon>
        <taxon>Cercopithecinae</taxon>
        <taxon>Macaca</taxon>
    </lineage>
</organism>
<accession>I7G2Q4</accession>
<evidence type="ECO:0000313" key="1">
    <source>
        <dbReference type="EMBL" id="BAE87687.1"/>
    </source>
</evidence>
<dbReference type="AlphaFoldDB" id="I7G2Q4"/>
<name>I7G2Q4_MACFA</name>
<reference evidence="1" key="1">
    <citation type="journal article" date="2007" name="PLoS Biol.">
        <title>Rate of evolution in brain-expressed genes in humans and other primates.</title>
        <authorList>
            <person name="Wang H.-Y."/>
            <person name="Chien H.-C."/>
            <person name="Osada N."/>
            <person name="Hashimoto K."/>
            <person name="Sugano S."/>
            <person name="Gojobori T."/>
            <person name="Chou C.-K."/>
            <person name="Tsai S.-F."/>
            <person name="Wu C.-I."/>
            <person name="Shen C.-K.J."/>
        </authorList>
    </citation>
    <scope>NUCLEOTIDE SEQUENCE</scope>
</reference>
<protein>
    <submittedName>
        <fullName evidence="1">Macaca fascicularis brain cDNA clone: QmoA-11772, similar to human zinc finger protein 291 (ZNF291), mRNA, RefSeq: NM_020843.1</fullName>
    </submittedName>
</protein>
<dbReference type="VEuPathDB" id="HostDB:ENSMFAG00000030020"/>